<proteinExistence type="predicted"/>
<feature type="compositionally biased region" description="Polar residues" evidence="1">
    <location>
        <begin position="33"/>
        <end position="63"/>
    </location>
</feature>
<evidence type="ECO:0000313" key="3">
    <source>
        <dbReference type="EMBL" id="CAJ0574098.1"/>
    </source>
</evidence>
<comment type="caution">
    <text evidence="3">The sequence shown here is derived from an EMBL/GenBank/DDBJ whole genome shotgun (WGS) entry which is preliminary data.</text>
</comment>
<gene>
    <name evidence="3" type="ORF">MSPICULIGERA_LOCUS12439</name>
</gene>
<feature type="region of interest" description="Disordered" evidence="1">
    <location>
        <begin position="1"/>
        <end position="74"/>
    </location>
</feature>
<dbReference type="GO" id="GO:0010008">
    <property type="term" value="C:endosome membrane"/>
    <property type="evidence" value="ECO:0007669"/>
    <property type="project" value="TreeGrafter"/>
</dbReference>
<feature type="region of interest" description="Disordered" evidence="1">
    <location>
        <begin position="428"/>
        <end position="468"/>
    </location>
</feature>
<dbReference type="PANTHER" id="PTHR12277">
    <property type="entry name" value="ALPHA/BETA HYDROLASE DOMAIN-CONTAINING PROTEIN"/>
    <property type="match status" value="1"/>
</dbReference>
<feature type="non-terminal residue" evidence="3">
    <location>
        <position position="468"/>
    </location>
</feature>
<dbReference type="Pfam" id="PF00561">
    <property type="entry name" value="Abhydrolase_1"/>
    <property type="match status" value="1"/>
</dbReference>
<sequence>MSSKLNDTNSSKIQDSGESSKSTHRSPHKNEVIFTSRSYSDLHKQMQSAISKESEAQGSQSQISEDETAPSDDCPVHTALLLKTENEPSWRNRTHKVLKLLGAVSFIACPPIPQLMFRKILFSPPPKLLHYYFDGERVAHFSAGTAHTANRPLTICLPYMASPHMQCLDVLLQLRRIEVDTVVTSKGHFLAVIRVRCEKFERRMKSLGVKRSPHLVIFSQPNSSDIGMCMFTDPNLADIADFLQCDVLAFDYSGYGISTGRPNEKNIYADVDAVWNYATKTLGYDEADIILFGFSIGTAAMAYLAAKHPKIRALILFAPFTSFLRVLARNPHKEDSCRTDKFCTVDRAKNITCRTIICHGRRDWVVKPEHSLALKEHIANAMEPVLVDCTHQSIFCDRSAWEKVRKFVLENCHVTTEWLKEMNKAIDEKTKSGSRTSMSPWAPSTPTKNVSQESTHSIATNSKSVTVL</sequence>
<dbReference type="InterPro" id="IPR000073">
    <property type="entry name" value="AB_hydrolase_1"/>
</dbReference>
<protein>
    <recommendedName>
        <fullName evidence="2">AB hydrolase-1 domain-containing protein</fullName>
    </recommendedName>
</protein>
<keyword evidence="4" id="KW-1185">Reference proteome</keyword>
<dbReference type="GO" id="GO:0008474">
    <property type="term" value="F:palmitoyl-(protein) hydrolase activity"/>
    <property type="evidence" value="ECO:0007669"/>
    <property type="project" value="TreeGrafter"/>
</dbReference>
<evidence type="ECO:0000313" key="4">
    <source>
        <dbReference type="Proteomes" id="UP001177023"/>
    </source>
</evidence>
<feature type="compositionally biased region" description="Polar residues" evidence="1">
    <location>
        <begin position="433"/>
        <end position="468"/>
    </location>
</feature>
<dbReference type="InterPro" id="IPR029058">
    <property type="entry name" value="AB_hydrolase_fold"/>
</dbReference>
<dbReference type="Gene3D" id="3.40.50.1820">
    <property type="entry name" value="alpha/beta hydrolase"/>
    <property type="match status" value="1"/>
</dbReference>
<feature type="domain" description="AB hydrolase-1" evidence="2">
    <location>
        <begin position="223"/>
        <end position="319"/>
    </location>
</feature>
<evidence type="ECO:0000256" key="1">
    <source>
        <dbReference type="SAM" id="MobiDB-lite"/>
    </source>
</evidence>
<dbReference type="Proteomes" id="UP001177023">
    <property type="component" value="Unassembled WGS sequence"/>
</dbReference>
<feature type="compositionally biased region" description="Polar residues" evidence="1">
    <location>
        <begin position="1"/>
        <end position="20"/>
    </location>
</feature>
<dbReference type="GO" id="GO:0005886">
    <property type="term" value="C:plasma membrane"/>
    <property type="evidence" value="ECO:0007669"/>
    <property type="project" value="TreeGrafter"/>
</dbReference>
<organism evidence="3 4">
    <name type="scientific">Mesorhabditis spiculigera</name>
    <dbReference type="NCBI Taxonomy" id="96644"/>
    <lineage>
        <taxon>Eukaryota</taxon>
        <taxon>Metazoa</taxon>
        <taxon>Ecdysozoa</taxon>
        <taxon>Nematoda</taxon>
        <taxon>Chromadorea</taxon>
        <taxon>Rhabditida</taxon>
        <taxon>Rhabditina</taxon>
        <taxon>Rhabditomorpha</taxon>
        <taxon>Rhabditoidea</taxon>
        <taxon>Rhabditidae</taxon>
        <taxon>Mesorhabditinae</taxon>
        <taxon>Mesorhabditis</taxon>
    </lineage>
</organism>
<reference evidence="3" key="1">
    <citation type="submission" date="2023-06" db="EMBL/GenBank/DDBJ databases">
        <authorList>
            <person name="Delattre M."/>
        </authorList>
    </citation>
    <scope>NUCLEOTIDE SEQUENCE</scope>
    <source>
        <strain evidence="3">AF72</strain>
    </source>
</reference>
<dbReference type="AlphaFoldDB" id="A0AA36CSB5"/>
<name>A0AA36CSB5_9BILA</name>
<dbReference type="PANTHER" id="PTHR12277:SF56">
    <property type="entry name" value="AB HYDROLASE-1 DOMAIN-CONTAINING PROTEIN"/>
    <property type="match status" value="1"/>
</dbReference>
<dbReference type="EMBL" id="CATQJA010002626">
    <property type="protein sequence ID" value="CAJ0574098.1"/>
    <property type="molecule type" value="Genomic_DNA"/>
</dbReference>
<accession>A0AA36CSB5</accession>
<evidence type="ECO:0000259" key="2">
    <source>
        <dbReference type="Pfam" id="PF00561"/>
    </source>
</evidence>
<dbReference type="SUPFAM" id="SSF53474">
    <property type="entry name" value="alpha/beta-Hydrolases"/>
    <property type="match status" value="1"/>
</dbReference>